<name>C7Q7D3_CATAD</name>
<dbReference type="KEGG" id="cai:Caci_1296"/>
<reference evidence="2 3" key="1">
    <citation type="journal article" date="2009" name="Stand. Genomic Sci.">
        <title>Complete genome sequence of Catenulispora acidiphila type strain (ID 139908).</title>
        <authorList>
            <person name="Copeland A."/>
            <person name="Lapidus A."/>
            <person name="Glavina Del Rio T."/>
            <person name="Nolan M."/>
            <person name="Lucas S."/>
            <person name="Chen F."/>
            <person name="Tice H."/>
            <person name="Cheng J.F."/>
            <person name="Bruce D."/>
            <person name="Goodwin L."/>
            <person name="Pitluck S."/>
            <person name="Mikhailova N."/>
            <person name="Pati A."/>
            <person name="Ivanova N."/>
            <person name="Mavromatis K."/>
            <person name="Chen A."/>
            <person name="Palaniappan K."/>
            <person name="Chain P."/>
            <person name="Land M."/>
            <person name="Hauser L."/>
            <person name="Chang Y.J."/>
            <person name="Jeffries C.D."/>
            <person name="Chertkov O."/>
            <person name="Brettin T."/>
            <person name="Detter J.C."/>
            <person name="Han C."/>
            <person name="Ali Z."/>
            <person name="Tindall B.J."/>
            <person name="Goker M."/>
            <person name="Bristow J."/>
            <person name="Eisen J.A."/>
            <person name="Markowitz V."/>
            <person name="Hugenholtz P."/>
            <person name="Kyrpides N.C."/>
            <person name="Klenk H.P."/>
        </authorList>
    </citation>
    <scope>NUCLEOTIDE SEQUENCE [LARGE SCALE GENOMIC DNA]</scope>
    <source>
        <strain evidence="3">DSM 44928 / JCM 14897 / NBRC 102108 / NRRL B-24433 / ID139908</strain>
    </source>
</reference>
<protein>
    <recommendedName>
        <fullName evidence="4">WXG100 family type VII secretion target</fullName>
    </recommendedName>
</protein>
<feature type="compositionally biased region" description="Acidic residues" evidence="1">
    <location>
        <begin position="121"/>
        <end position="135"/>
    </location>
</feature>
<evidence type="ECO:0008006" key="4">
    <source>
        <dbReference type="Google" id="ProtNLM"/>
    </source>
</evidence>
<feature type="region of interest" description="Disordered" evidence="1">
    <location>
        <begin position="116"/>
        <end position="151"/>
    </location>
</feature>
<dbReference type="STRING" id="479433.Caci_1296"/>
<evidence type="ECO:0000313" key="3">
    <source>
        <dbReference type="Proteomes" id="UP000000851"/>
    </source>
</evidence>
<proteinExistence type="predicted"/>
<dbReference type="AlphaFoldDB" id="C7Q7D3"/>
<evidence type="ECO:0000313" key="2">
    <source>
        <dbReference type="EMBL" id="ACU70221.1"/>
    </source>
</evidence>
<accession>C7Q7D3</accession>
<sequence length="151" mass="15473">MTGPEFAFEVRPRVLTAYAESLHARAADLAAVGEAVAAVRVERGWFGRLPQSGFLADRYAAHHRGMLAEIGELTGWLAAATLGLAESAARYSAADRVVAGAAGAVETALGVGIGIPGTGEDVPEDVPEDMPADTPEDARASDDLSGDGARG</sequence>
<dbReference type="InParanoid" id="C7Q7D3"/>
<dbReference type="HOGENOM" id="CLU_1728044_0_0_11"/>
<dbReference type="EMBL" id="CP001700">
    <property type="protein sequence ID" value="ACU70221.1"/>
    <property type="molecule type" value="Genomic_DNA"/>
</dbReference>
<evidence type="ECO:0000256" key="1">
    <source>
        <dbReference type="SAM" id="MobiDB-lite"/>
    </source>
</evidence>
<organism evidence="2 3">
    <name type="scientific">Catenulispora acidiphila (strain DSM 44928 / JCM 14897 / NBRC 102108 / NRRL B-24433 / ID139908)</name>
    <dbReference type="NCBI Taxonomy" id="479433"/>
    <lineage>
        <taxon>Bacteria</taxon>
        <taxon>Bacillati</taxon>
        <taxon>Actinomycetota</taxon>
        <taxon>Actinomycetes</taxon>
        <taxon>Catenulisporales</taxon>
        <taxon>Catenulisporaceae</taxon>
        <taxon>Catenulispora</taxon>
    </lineage>
</organism>
<dbReference type="Proteomes" id="UP000000851">
    <property type="component" value="Chromosome"/>
</dbReference>
<keyword evidence="3" id="KW-1185">Reference proteome</keyword>
<dbReference type="RefSeq" id="WP_012785515.1">
    <property type="nucleotide sequence ID" value="NC_013131.1"/>
</dbReference>
<gene>
    <name evidence="2" type="ordered locus">Caci_1296</name>
</gene>